<evidence type="ECO:0000259" key="2">
    <source>
        <dbReference type="Pfam" id="PF13439"/>
    </source>
</evidence>
<dbReference type="SUPFAM" id="SSF53756">
    <property type="entry name" value="UDP-Glycosyltransferase/glycogen phosphorylase"/>
    <property type="match status" value="1"/>
</dbReference>
<dbReference type="Gene3D" id="3.40.50.2000">
    <property type="entry name" value="Glycogen Phosphorylase B"/>
    <property type="match status" value="2"/>
</dbReference>
<comment type="caution">
    <text evidence="3">The sequence shown here is derived from an EMBL/GenBank/DDBJ whole genome shotgun (WGS) entry which is preliminary data.</text>
</comment>
<feature type="domain" description="Glycosyltransferase subfamily 4-like N-terminal" evidence="2">
    <location>
        <begin position="19"/>
        <end position="131"/>
    </location>
</feature>
<evidence type="ECO:0000259" key="1">
    <source>
        <dbReference type="Pfam" id="PF00534"/>
    </source>
</evidence>
<gene>
    <name evidence="3" type="ORF">NC992_15775</name>
</gene>
<keyword evidence="4" id="KW-1185">Reference proteome</keyword>
<organism evidence="3 4">
    <name type="scientific">Leptolyngbya subtilissima DQ-A4</name>
    <dbReference type="NCBI Taxonomy" id="2933933"/>
    <lineage>
        <taxon>Bacteria</taxon>
        <taxon>Bacillati</taxon>
        <taxon>Cyanobacteriota</taxon>
        <taxon>Cyanophyceae</taxon>
        <taxon>Leptolyngbyales</taxon>
        <taxon>Leptolyngbyaceae</taxon>
        <taxon>Leptolyngbya group</taxon>
        <taxon>Leptolyngbya</taxon>
    </lineage>
</organism>
<dbReference type="Proteomes" id="UP001482513">
    <property type="component" value="Unassembled WGS sequence"/>
</dbReference>
<evidence type="ECO:0000313" key="4">
    <source>
        <dbReference type="Proteomes" id="UP001482513"/>
    </source>
</evidence>
<sequence>MRIAQVTPLWNRASPLDDGGPEMVASLLTEELVRRGHQVTLFASGDSQTQARLVPGCYRALRPLGLLPLEYARYEQRQLENVFQSARDFDIIHSHVDAVALPYAHLSPTPVVHTLHGLLTPAFENIFNQYRRQNLVTVSRSQQRPEIGLNYVAAIHNAIAIDQFDFHPLPQEPPYLAFLGRMSEEKGPHLAIEIAKRSGWRLKMAGKIDFENQGFFEHCVAPLIDGEQIEFLGKVSQPQKKALIGHATATLFPITWPEPFGLVMTESMASGTPVIAAAMGSAPEVVVDGKTGFLCHSTDDCVEAVTQVHRLSRRACREHVAVNFNIERMVDGYEAIYHQLVGDGQGPNLEGDRDRAAPDRTVARQPGPLPVQPVANLIKTAEHRCPIPKPQP</sequence>
<reference evidence="3 4" key="1">
    <citation type="submission" date="2022-04" db="EMBL/GenBank/DDBJ databases">
        <title>Positive selection, recombination, and allopatry shape intraspecific diversity of widespread and dominant cyanobacteria.</title>
        <authorList>
            <person name="Wei J."/>
            <person name="Shu W."/>
            <person name="Hu C."/>
        </authorList>
    </citation>
    <scope>NUCLEOTIDE SEQUENCE [LARGE SCALE GENOMIC DNA]</scope>
    <source>
        <strain evidence="3 4">DQ-A4</strain>
    </source>
</reference>
<accession>A0ABV0K6E0</accession>
<evidence type="ECO:0000313" key="3">
    <source>
        <dbReference type="EMBL" id="MEP0948343.1"/>
    </source>
</evidence>
<dbReference type="InterPro" id="IPR028098">
    <property type="entry name" value="Glyco_trans_4-like_N"/>
</dbReference>
<proteinExistence type="predicted"/>
<dbReference type="InterPro" id="IPR001296">
    <property type="entry name" value="Glyco_trans_1"/>
</dbReference>
<dbReference type="Pfam" id="PF13439">
    <property type="entry name" value="Glyco_transf_4"/>
    <property type="match status" value="1"/>
</dbReference>
<dbReference type="Pfam" id="PF00534">
    <property type="entry name" value="Glycos_transf_1"/>
    <property type="match status" value="1"/>
</dbReference>
<dbReference type="PANTHER" id="PTHR45947:SF13">
    <property type="entry name" value="TRANSFERASE"/>
    <property type="match status" value="1"/>
</dbReference>
<dbReference type="CDD" id="cd03802">
    <property type="entry name" value="GT4_AviGT4-like"/>
    <property type="match status" value="1"/>
</dbReference>
<dbReference type="EMBL" id="JAMPKX010000007">
    <property type="protein sequence ID" value="MEP0948343.1"/>
    <property type="molecule type" value="Genomic_DNA"/>
</dbReference>
<dbReference type="InterPro" id="IPR050194">
    <property type="entry name" value="Glycosyltransferase_grp1"/>
</dbReference>
<feature type="domain" description="Glycosyl transferase family 1" evidence="1">
    <location>
        <begin position="163"/>
        <end position="309"/>
    </location>
</feature>
<dbReference type="RefSeq" id="WP_190703793.1">
    <property type="nucleotide sequence ID" value="NZ_JAMPKX010000007.1"/>
</dbReference>
<dbReference type="PANTHER" id="PTHR45947">
    <property type="entry name" value="SULFOQUINOVOSYL TRANSFERASE SQD2"/>
    <property type="match status" value="1"/>
</dbReference>
<name>A0ABV0K6E0_9CYAN</name>
<protein>
    <submittedName>
        <fullName evidence="3">Glycosyltransferase family 4 protein</fullName>
    </submittedName>
</protein>